<dbReference type="PANTHER" id="PTHR43201:SF32">
    <property type="entry name" value="2-SUCCINYLBENZOATE--COA LIGASE, CHLOROPLASTIC_PEROXISOMAL"/>
    <property type="match status" value="1"/>
</dbReference>
<dbReference type="EMBL" id="BLQM01000416">
    <property type="protein sequence ID" value="GMH88638.1"/>
    <property type="molecule type" value="Genomic_DNA"/>
</dbReference>
<evidence type="ECO:0000259" key="2">
    <source>
        <dbReference type="Pfam" id="PF13193"/>
    </source>
</evidence>
<dbReference type="CDD" id="cd04433">
    <property type="entry name" value="AFD_class_I"/>
    <property type="match status" value="1"/>
</dbReference>
<dbReference type="SUPFAM" id="SSF56801">
    <property type="entry name" value="Acetyl-CoA synthetase-like"/>
    <property type="match status" value="1"/>
</dbReference>
<dbReference type="InterPro" id="IPR045851">
    <property type="entry name" value="AMP-bd_C_sf"/>
</dbReference>
<dbReference type="AlphaFoldDB" id="A0A9W7ER90"/>
<proteinExistence type="predicted"/>
<dbReference type="Gene3D" id="3.30.300.30">
    <property type="match status" value="1"/>
</dbReference>
<feature type="domain" description="AMP-binding enzyme C-terminal" evidence="2">
    <location>
        <begin position="233"/>
        <end position="304"/>
    </location>
</feature>
<dbReference type="Gene3D" id="3.40.50.12780">
    <property type="entry name" value="N-terminal domain of ligase-like"/>
    <property type="match status" value="1"/>
</dbReference>
<dbReference type="InterPro" id="IPR000873">
    <property type="entry name" value="AMP-dep_synth/lig_dom"/>
</dbReference>
<dbReference type="GO" id="GO:0006631">
    <property type="term" value="P:fatty acid metabolic process"/>
    <property type="evidence" value="ECO:0007669"/>
    <property type="project" value="TreeGrafter"/>
</dbReference>
<comment type="caution">
    <text evidence="3">The sequence shown here is derived from an EMBL/GenBank/DDBJ whole genome shotgun (WGS) entry which is preliminary data.</text>
</comment>
<gene>
    <name evidence="3" type="ORF">TL16_g11212</name>
</gene>
<dbReference type="PANTHER" id="PTHR43201">
    <property type="entry name" value="ACYL-COA SYNTHETASE"/>
    <property type="match status" value="1"/>
</dbReference>
<feature type="domain" description="AMP-dependent synthetase/ligase" evidence="1">
    <location>
        <begin position="49"/>
        <end position="175"/>
    </location>
</feature>
<dbReference type="Pfam" id="PF00501">
    <property type="entry name" value="AMP-binding"/>
    <property type="match status" value="1"/>
</dbReference>
<sequence length="321" mass="34993">MYTSGTTSAAKGVRLSSRAILYQASSSNSLLHNLSTNNQTSTSTSTSKKINSIVTIPTLLHSFPENKTFPSITFILTGGSHLTPGHLEKTTRIFPNAKVVQTYACTECASSITFIELTDQNHPNTNTNKPGKIVGKPFHMSLEVKIFHDGDPNQPLPPNSIGVIGTRGPQVMDGYVSFPNHDPREFFMTNDLGCLDSLGNLYFCGRNSDVVRSGAETILSAEVENTVSEKLQDVVSECAVFPYPDEKWGEVVAIVVVARSEHGGANSAVKNRINRGWNNWGLAKHKKPKQIFVAKALPKNSAGKVQKKLLSSMYIDIKSKL</sequence>
<accession>A0A9W7ER90</accession>
<dbReference type="InterPro" id="IPR042099">
    <property type="entry name" value="ANL_N_sf"/>
</dbReference>
<dbReference type="InterPro" id="IPR025110">
    <property type="entry name" value="AMP-bd_C"/>
</dbReference>
<evidence type="ECO:0000313" key="3">
    <source>
        <dbReference type="EMBL" id="GMH88638.1"/>
    </source>
</evidence>
<protein>
    <submittedName>
        <fullName evidence="3">Uncharacterized protein</fullName>
    </submittedName>
</protein>
<dbReference type="GO" id="GO:0031956">
    <property type="term" value="F:medium-chain fatty acid-CoA ligase activity"/>
    <property type="evidence" value="ECO:0007669"/>
    <property type="project" value="TreeGrafter"/>
</dbReference>
<evidence type="ECO:0000313" key="4">
    <source>
        <dbReference type="Proteomes" id="UP001162640"/>
    </source>
</evidence>
<organism evidence="3 4">
    <name type="scientific">Triparma laevis f. inornata</name>
    <dbReference type="NCBI Taxonomy" id="1714386"/>
    <lineage>
        <taxon>Eukaryota</taxon>
        <taxon>Sar</taxon>
        <taxon>Stramenopiles</taxon>
        <taxon>Ochrophyta</taxon>
        <taxon>Bolidophyceae</taxon>
        <taxon>Parmales</taxon>
        <taxon>Triparmaceae</taxon>
        <taxon>Triparma</taxon>
    </lineage>
</organism>
<evidence type="ECO:0000259" key="1">
    <source>
        <dbReference type="Pfam" id="PF00501"/>
    </source>
</evidence>
<dbReference type="Pfam" id="PF13193">
    <property type="entry name" value="AMP-binding_C"/>
    <property type="match status" value="1"/>
</dbReference>
<reference evidence="4" key="1">
    <citation type="journal article" date="2023" name="Commun. Biol.">
        <title>Genome analysis of Parmales, the sister group of diatoms, reveals the evolutionary specialization of diatoms from phago-mixotrophs to photoautotrophs.</title>
        <authorList>
            <person name="Ban H."/>
            <person name="Sato S."/>
            <person name="Yoshikawa S."/>
            <person name="Yamada K."/>
            <person name="Nakamura Y."/>
            <person name="Ichinomiya M."/>
            <person name="Sato N."/>
            <person name="Blanc-Mathieu R."/>
            <person name="Endo H."/>
            <person name="Kuwata A."/>
            <person name="Ogata H."/>
        </authorList>
    </citation>
    <scope>NUCLEOTIDE SEQUENCE [LARGE SCALE GENOMIC DNA]</scope>
</reference>
<name>A0A9W7ER90_9STRA</name>
<dbReference type="Proteomes" id="UP001162640">
    <property type="component" value="Unassembled WGS sequence"/>
</dbReference>